<accession>A0ABW6AUY3</accession>
<comment type="subcellular location">
    <subcellularLocation>
        <location evidence="1 8">Cell outer membrane</location>
        <topology evidence="1 8">Multi-pass membrane protein</topology>
    </subcellularLocation>
</comment>
<organism evidence="12 13">
    <name type="scientific">Olivibacter jilunii</name>
    <dbReference type="NCBI Taxonomy" id="985016"/>
    <lineage>
        <taxon>Bacteria</taxon>
        <taxon>Pseudomonadati</taxon>
        <taxon>Bacteroidota</taxon>
        <taxon>Sphingobacteriia</taxon>
        <taxon>Sphingobacteriales</taxon>
        <taxon>Sphingobacteriaceae</taxon>
        <taxon>Olivibacter</taxon>
    </lineage>
</organism>
<dbReference type="Proteomes" id="UP001597560">
    <property type="component" value="Unassembled WGS sequence"/>
</dbReference>
<dbReference type="RefSeq" id="WP_377608523.1">
    <property type="nucleotide sequence ID" value="NZ_JBHUPA010000001.1"/>
</dbReference>
<keyword evidence="7 8" id="KW-0998">Cell outer membrane</keyword>
<dbReference type="Gene3D" id="2.170.130.10">
    <property type="entry name" value="TonB-dependent receptor, plug domain"/>
    <property type="match status" value="1"/>
</dbReference>
<dbReference type="Pfam" id="PF07715">
    <property type="entry name" value="Plug"/>
    <property type="match status" value="1"/>
</dbReference>
<evidence type="ECO:0000259" key="11">
    <source>
        <dbReference type="Pfam" id="PF07715"/>
    </source>
</evidence>
<feature type="domain" description="TonB-dependent receptor-like beta-barrel" evidence="10">
    <location>
        <begin position="692"/>
        <end position="1011"/>
    </location>
</feature>
<evidence type="ECO:0000256" key="1">
    <source>
        <dbReference type="ARBA" id="ARBA00004571"/>
    </source>
</evidence>
<gene>
    <name evidence="12" type="ORF">ACFS6J_00060</name>
</gene>
<dbReference type="Pfam" id="PF13715">
    <property type="entry name" value="CarbopepD_reg_2"/>
    <property type="match status" value="1"/>
</dbReference>
<evidence type="ECO:0000259" key="10">
    <source>
        <dbReference type="Pfam" id="PF00593"/>
    </source>
</evidence>
<dbReference type="InterPro" id="IPR023996">
    <property type="entry name" value="TonB-dep_OMP_SusC/RagA"/>
</dbReference>
<dbReference type="InterPro" id="IPR008969">
    <property type="entry name" value="CarboxyPept-like_regulatory"/>
</dbReference>
<comment type="similarity">
    <text evidence="8 9">Belongs to the TonB-dependent receptor family.</text>
</comment>
<evidence type="ECO:0000256" key="3">
    <source>
        <dbReference type="ARBA" id="ARBA00022452"/>
    </source>
</evidence>
<dbReference type="InterPro" id="IPR037066">
    <property type="entry name" value="Plug_dom_sf"/>
</dbReference>
<dbReference type="SUPFAM" id="SSF49464">
    <property type="entry name" value="Carboxypeptidase regulatory domain-like"/>
    <property type="match status" value="1"/>
</dbReference>
<feature type="domain" description="TonB-dependent receptor plug" evidence="11">
    <location>
        <begin position="260"/>
        <end position="374"/>
    </location>
</feature>
<dbReference type="PROSITE" id="PS52016">
    <property type="entry name" value="TONB_DEPENDENT_REC_3"/>
    <property type="match status" value="1"/>
</dbReference>
<dbReference type="Gene3D" id="2.60.40.1120">
    <property type="entry name" value="Carboxypeptidase-like, regulatory domain"/>
    <property type="match status" value="1"/>
</dbReference>
<evidence type="ECO:0000256" key="5">
    <source>
        <dbReference type="ARBA" id="ARBA00023077"/>
    </source>
</evidence>
<evidence type="ECO:0000313" key="13">
    <source>
        <dbReference type="Proteomes" id="UP001597560"/>
    </source>
</evidence>
<proteinExistence type="inferred from homology"/>
<keyword evidence="3 8" id="KW-1134">Transmembrane beta strand</keyword>
<dbReference type="Pfam" id="PF00593">
    <property type="entry name" value="TonB_dep_Rec_b-barrel"/>
    <property type="match status" value="1"/>
</dbReference>
<name>A0ABW6AUY3_9SPHI</name>
<evidence type="ECO:0000256" key="9">
    <source>
        <dbReference type="RuleBase" id="RU003357"/>
    </source>
</evidence>
<dbReference type="InterPro" id="IPR012910">
    <property type="entry name" value="Plug_dom"/>
</dbReference>
<protein>
    <submittedName>
        <fullName evidence="12">SusC/RagA family TonB-linked outer membrane protein</fullName>
    </submittedName>
</protein>
<dbReference type="InterPro" id="IPR000531">
    <property type="entry name" value="Beta-barrel_TonB"/>
</dbReference>
<sequence length="1216" mass="137301">MKLFSSYIRELFVQFKLKSSMAVTCERLLVMSGARRFIIPLCNGMMQGAEPLISTTGCIQKIKEKTTCNSRVTEKQGLRRFKSIFWCFFAAEMCIKKYWKFRCRYRFSSQNVAYETIRVGRPLRVLKPYTVYLITLKILFCVCLAHARQSSSLEAAHGVALQDVYPITGKVFDGNNNQPLEGATIAIQGSRTRVLTGADGAFRILTADTTGILLITYIGYRPERVPFNRREAGPFIIKLQGDGTQLEEVQVSTGYQTLPKERATGSFVQVDNELLNRRVSTNILDRLDGVTSGVFFNGSASNNIATATLSNRNYGINVRGQSTINASRQPLIVVDNFPYEGEISNINPNDIESVTVLKDAAAASIWGARSGNGVIVITTKKGKKGQPMHVGFTSNLSFGEKPDILYDQNYLSSPQFIEVERYLFERGYFNADINNTRTFPTISPIVSLLNDHRNNLITDRELEENFTAYTSKDVRADYLKYVYRTSLNQQYAVNLKGGAERLAYTFSVGHDRNRDNLINNGFHRTTLRVSNTYSPLAKLDIVTTVMYSNSTTDENNDFAYGSFMGTGGRYARVFPYAQLADINGTPLRIPRAYRYDYIDRMQEQGLLDWGYYPLREIELADKHTSVKNMLVNFSLDYKFKPFLSLNAQFQNERQLIGMVNHQPKQTFYARDLINRFSMIDEVNGKITHHFPRGGIRSAANYDWNSNNGRIQLNFAPRWKNHRVDALLGGELRELKTEGTNATSYGYDDQFGTAITNLDYVNYFTVNPSGLARIPSPPANVTGITNRYLSYYLNTAYSFKDRYTLSFSARRDGANIFGAKTNQKITPLWSAGLAWNISDEPFYNWKALRYLKLRTTYGFNGNVYQSGGAYLTGVYGNDSYTGDRRIYNLKAPNASLRWERVKNINVGLDFETTDNLLTGSIEYYNKKGIDLIQRTNLAPQTGFTDYMANTASTVSNGVDLLLTANILRKKVRWSSTFIGNFISDRILKYDAPLTSGTIQSGGGVEGKSLFSLFSYKWAGLNPESGDPQGILNGQVSRDYAAIINNYQPDSLVYRGVSRPPFFGSFRNDFSFKGFSLSVNIGYKMGYVFRRPSISLNYTELISTGGHTDYSKRWQNPGDETRTSVPSAVYPADSRRNTFYRYAEVLIEEADHIRLQDIRFGYTLPPSVTKRTGIKSISLFSYLNNLGIIWRKNKQGIDPDAGLYPAPFSCSFGVNINL</sequence>
<evidence type="ECO:0000256" key="6">
    <source>
        <dbReference type="ARBA" id="ARBA00023136"/>
    </source>
</evidence>
<dbReference type="EMBL" id="JBHUPA010000001">
    <property type="protein sequence ID" value="MFD2960155.1"/>
    <property type="molecule type" value="Genomic_DNA"/>
</dbReference>
<dbReference type="NCBIfam" id="TIGR04056">
    <property type="entry name" value="OMP_RagA_SusC"/>
    <property type="match status" value="1"/>
</dbReference>
<evidence type="ECO:0000256" key="2">
    <source>
        <dbReference type="ARBA" id="ARBA00022448"/>
    </source>
</evidence>
<reference evidence="13" key="1">
    <citation type="journal article" date="2019" name="Int. J. Syst. Evol. Microbiol.">
        <title>The Global Catalogue of Microorganisms (GCM) 10K type strain sequencing project: providing services to taxonomists for standard genome sequencing and annotation.</title>
        <authorList>
            <consortium name="The Broad Institute Genomics Platform"/>
            <consortium name="The Broad Institute Genome Sequencing Center for Infectious Disease"/>
            <person name="Wu L."/>
            <person name="Ma J."/>
        </authorList>
    </citation>
    <scope>NUCLEOTIDE SEQUENCE [LARGE SCALE GENOMIC DNA]</scope>
    <source>
        <strain evidence="13">KCTC 23098</strain>
    </source>
</reference>
<evidence type="ECO:0000256" key="7">
    <source>
        <dbReference type="ARBA" id="ARBA00023237"/>
    </source>
</evidence>
<dbReference type="InterPro" id="IPR036942">
    <property type="entry name" value="Beta-barrel_TonB_sf"/>
</dbReference>
<dbReference type="InterPro" id="IPR023997">
    <property type="entry name" value="TonB-dep_OMP_SusC/RagA_CS"/>
</dbReference>
<keyword evidence="2 8" id="KW-0813">Transport</keyword>
<keyword evidence="6 8" id="KW-0472">Membrane</keyword>
<dbReference type="InterPro" id="IPR039426">
    <property type="entry name" value="TonB-dep_rcpt-like"/>
</dbReference>
<dbReference type="NCBIfam" id="TIGR04057">
    <property type="entry name" value="SusC_RagA_signa"/>
    <property type="match status" value="1"/>
</dbReference>
<keyword evidence="4 8" id="KW-0812">Transmembrane</keyword>
<keyword evidence="13" id="KW-1185">Reference proteome</keyword>
<evidence type="ECO:0000313" key="12">
    <source>
        <dbReference type="EMBL" id="MFD2960155.1"/>
    </source>
</evidence>
<comment type="caution">
    <text evidence="12">The sequence shown here is derived from an EMBL/GenBank/DDBJ whole genome shotgun (WGS) entry which is preliminary data.</text>
</comment>
<dbReference type="Gene3D" id="2.40.170.20">
    <property type="entry name" value="TonB-dependent receptor, beta-barrel domain"/>
    <property type="match status" value="1"/>
</dbReference>
<evidence type="ECO:0000256" key="4">
    <source>
        <dbReference type="ARBA" id="ARBA00022692"/>
    </source>
</evidence>
<keyword evidence="5 9" id="KW-0798">TonB box</keyword>
<evidence type="ECO:0000256" key="8">
    <source>
        <dbReference type="PROSITE-ProRule" id="PRU01360"/>
    </source>
</evidence>
<dbReference type="SUPFAM" id="SSF56935">
    <property type="entry name" value="Porins"/>
    <property type="match status" value="1"/>
</dbReference>